<keyword evidence="3" id="KW-0121">Carboxypeptidase</keyword>
<feature type="chain" id="PRO_5026796955" evidence="12">
    <location>
        <begin position="17"/>
        <end position="214"/>
    </location>
</feature>
<evidence type="ECO:0000313" key="15">
    <source>
        <dbReference type="RefSeq" id="XP_013930116.1"/>
    </source>
</evidence>
<evidence type="ECO:0000256" key="5">
    <source>
        <dbReference type="ARBA" id="ARBA00022723"/>
    </source>
</evidence>
<comment type="similarity">
    <text evidence="2 11">Belongs to the peptidase M14 family.</text>
</comment>
<sequence length="214" mass="24619">MKLILCFGVLLGVAWSLETFEGHQVLRMKPRNEEQIELLKELGGLKHLQLNFWRSPSHPKEPVDLQVPFACLQAVKVFLESHRIEYSILIEDVQALLDEESREMHLNRQRESGSSRDFNYGAYHNLDTIYRAMDDIAAEHPEIVSKLQIGETYENRPLFVLKFSTRGSRRPAVWIDAGIHAREWVTQATALWTAKKIASDFGKDPSLTSPLKHK</sequence>
<evidence type="ECO:0000259" key="13">
    <source>
        <dbReference type="PROSITE" id="PS52035"/>
    </source>
</evidence>
<keyword evidence="14" id="KW-1185">Reference proteome</keyword>
<dbReference type="GeneID" id="106555745"/>
<evidence type="ECO:0000256" key="1">
    <source>
        <dbReference type="ARBA" id="ARBA00001947"/>
    </source>
</evidence>
<organism evidence="14 15">
    <name type="scientific">Thamnophis sirtalis</name>
    <dbReference type="NCBI Taxonomy" id="35019"/>
    <lineage>
        <taxon>Eukaryota</taxon>
        <taxon>Metazoa</taxon>
        <taxon>Chordata</taxon>
        <taxon>Craniata</taxon>
        <taxon>Vertebrata</taxon>
        <taxon>Euteleostomi</taxon>
        <taxon>Lepidosauria</taxon>
        <taxon>Squamata</taxon>
        <taxon>Bifurcata</taxon>
        <taxon>Unidentata</taxon>
        <taxon>Episquamata</taxon>
        <taxon>Toxicofera</taxon>
        <taxon>Serpentes</taxon>
        <taxon>Colubroidea</taxon>
        <taxon>Colubridae</taxon>
        <taxon>Natricinae</taxon>
        <taxon>Thamnophis</taxon>
    </lineage>
</organism>
<feature type="domain" description="Peptidase M14" evidence="13">
    <location>
        <begin position="122"/>
        <end position="214"/>
    </location>
</feature>
<gene>
    <name evidence="15" type="primary">LOC106555745</name>
</gene>
<evidence type="ECO:0000256" key="12">
    <source>
        <dbReference type="SAM" id="SignalP"/>
    </source>
</evidence>
<dbReference type="SUPFAM" id="SSF53187">
    <property type="entry name" value="Zn-dependent exopeptidases"/>
    <property type="match status" value="1"/>
</dbReference>
<dbReference type="AlphaFoldDB" id="A0A6I9Z263"/>
<dbReference type="Gene3D" id="3.40.630.10">
    <property type="entry name" value="Zn peptidases"/>
    <property type="match status" value="1"/>
</dbReference>
<evidence type="ECO:0000256" key="10">
    <source>
        <dbReference type="ARBA" id="ARBA00023157"/>
    </source>
</evidence>
<feature type="signal peptide" evidence="12">
    <location>
        <begin position="1"/>
        <end position="16"/>
    </location>
</feature>
<keyword evidence="8" id="KW-0862">Zinc</keyword>
<dbReference type="InterPro" id="IPR036990">
    <property type="entry name" value="M14A-like_propep"/>
</dbReference>
<evidence type="ECO:0000256" key="3">
    <source>
        <dbReference type="ARBA" id="ARBA00022645"/>
    </source>
</evidence>
<keyword evidence="5" id="KW-0479">Metal-binding</keyword>
<evidence type="ECO:0000256" key="4">
    <source>
        <dbReference type="ARBA" id="ARBA00022670"/>
    </source>
</evidence>
<dbReference type="PROSITE" id="PS52035">
    <property type="entry name" value="PEPTIDASE_M14"/>
    <property type="match status" value="1"/>
</dbReference>
<reference evidence="15" key="1">
    <citation type="submission" date="2025-08" db="UniProtKB">
        <authorList>
            <consortium name="RefSeq"/>
        </authorList>
    </citation>
    <scope>IDENTIFICATION</scope>
</reference>
<dbReference type="PRINTS" id="PR00765">
    <property type="entry name" value="CRBOXYPTASEA"/>
</dbReference>
<dbReference type="Pfam" id="PF00246">
    <property type="entry name" value="Peptidase_M14"/>
    <property type="match status" value="1"/>
</dbReference>
<evidence type="ECO:0000256" key="2">
    <source>
        <dbReference type="ARBA" id="ARBA00005988"/>
    </source>
</evidence>
<dbReference type="InterPro" id="IPR000834">
    <property type="entry name" value="Peptidase_M14"/>
</dbReference>
<evidence type="ECO:0000256" key="6">
    <source>
        <dbReference type="ARBA" id="ARBA00022729"/>
    </source>
</evidence>
<comment type="caution">
    <text evidence="11">Lacks conserved residue(s) required for the propagation of feature annotation.</text>
</comment>
<dbReference type="FunFam" id="3.30.70.340:FF:000001">
    <property type="entry name" value="Carboxypeptidase A5"/>
    <property type="match status" value="1"/>
</dbReference>
<feature type="non-terminal residue" evidence="15">
    <location>
        <position position="214"/>
    </location>
</feature>
<dbReference type="GO" id="GO:0006508">
    <property type="term" value="P:proteolysis"/>
    <property type="evidence" value="ECO:0007669"/>
    <property type="project" value="UniProtKB-KW"/>
</dbReference>
<name>A0A6I9Z263_9SAUR</name>
<dbReference type="RefSeq" id="XP_013930116.1">
    <property type="nucleotide sequence ID" value="XM_014074641.1"/>
</dbReference>
<dbReference type="Gene3D" id="3.30.70.340">
    <property type="entry name" value="Metallocarboxypeptidase-like"/>
    <property type="match status" value="1"/>
</dbReference>
<evidence type="ECO:0000256" key="8">
    <source>
        <dbReference type="ARBA" id="ARBA00022833"/>
    </source>
</evidence>
<dbReference type="InterPro" id="IPR003146">
    <property type="entry name" value="M14A_act_pep"/>
</dbReference>
<dbReference type="FunFam" id="3.40.630.10:FF:000084">
    <property type="entry name" value="Carboxypeptidase B2"/>
    <property type="match status" value="1"/>
</dbReference>
<keyword evidence="9" id="KW-0482">Metalloprotease</keyword>
<evidence type="ECO:0000256" key="7">
    <source>
        <dbReference type="ARBA" id="ARBA00022801"/>
    </source>
</evidence>
<dbReference type="GO" id="GO:0004181">
    <property type="term" value="F:metallocarboxypeptidase activity"/>
    <property type="evidence" value="ECO:0007669"/>
    <property type="project" value="InterPro"/>
</dbReference>
<dbReference type="GO" id="GO:0005615">
    <property type="term" value="C:extracellular space"/>
    <property type="evidence" value="ECO:0007669"/>
    <property type="project" value="TreeGrafter"/>
</dbReference>
<dbReference type="Pfam" id="PF02244">
    <property type="entry name" value="Propep_M14"/>
    <property type="match status" value="1"/>
</dbReference>
<dbReference type="OrthoDB" id="3626597at2759"/>
<dbReference type="PANTHER" id="PTHR11705:SF152">
    <property type="entry name" value="CARBOXYPEPTIDASE A5"/>
    <property type="match status" value="1"/>
</dbReference>
<keyword evidence="6 12" id="KW-0732">Signal</keyword>
<comment type="cofactor">
    <cofactor evidence="1">
        <name>Zn(2+)</name>
        <dbReference type="ChEBI" id="CHEBI:29105"/>
    </cofactor>
</comment>
<accession>A0A6I9Z263</accession>
<evidence type="ECO:0000256" key="11">
    <source>
        <dbReference type="PROSITE-ProRule" id="PRU01379"/>
    </source>
</evidence>
<keyword evidence="4" id="KW-0645">Protease</keyword>
<dbReference type="KEGG" id="tsr:106555745"/>
<protein>
    <submittedName>
        <fullName evidence="15">Carboxypeptidase A2-like</fullName>
    </submittedName>
</protein>
<proteinExistence type="inferred from homology"/>
<dbReference type="PANTHER" id="PTHR11705">
    <property type="entry name" value="PROTEASE FAMILY M14 CARBOXYPEPTIDASE A,B"/>
    <property type="match status" value="1"/>
</dbReference>
<dbReference type="InterPro" id="IPR057246">
    <property type="entry name" value="CARBOXYPEPT_ZN_1"/>
</dbReference>
<evidence type="ECO:0000256" key="9">
    <source>
        <dbReference type="ARBA" id="ARBA00023049"/>
    </source>
</evidence>
<evidence type="ECO:0000313" key="14">
    <source>
        <dbReference type="Proteomes" id="UP000504617"/>
    </source>
</evidence>
<dbReference type="Proteomes" id="UP000504617">
    <property type="component" value="Unplaced"/>
</dbReference>
<dbReference type="SUPFAM" id="SSF54897">
    <property type="entry name" value="Protease propeptides/inhibitors"/>
    <property type="match status" value="1"/>
</dbReference>
<dbReference type="PROSITE" id="PS00132">
    <property type="entry name" value="CARBOXYPEPT_ZN_1"/>
    <property type="match status" value="1"/>
</dbReference>
<keyword evidence="7" id="KW-0378">Hydrolase</keyword>
<keyword evidence="10" id="KW-1015">Disulfide bond</keyword>
<dbReference type="GO" id="GO:0008270">
    <property type="term" value="F:zinc ion binding"/>
    <property type="evidence" value="ECO:0007669"/>
    <property type="project" value="InterPro"/>
</dbReference>